<reference evidence="1" key="2">
    <citation type="journal article" date="2023" name="IMA Fungus">
        <title>Comparative genomic study of the Penicillium genus elucidates a diverse pangenome and 15 lateral gene transfer events.</title>
        <authorList>
            <person name="Petersen C."/>
            <person name="Sorensen T."/>
            <person name="Nielsen M.R."/>
            <person name="Sondergaard T.E."/>
            <person name="Sorensen J.L."/>
            <person name="Fitzpatrick D.A."/>
            <person name="Frisvad J.C."/>
            <person name="Nielsen K.L."/>
        </authorList>
    </citation>
    <scope>NUCLEOTIDE SEQUENCE</scope>
    <source>
        <strain evidence="1">IBT 16125</strain>
    </source>
</reference>
<protein>
    <submittedName>
        <fullName evidence="1">Kinesin light chain</fullName>
    </submittedName>
</protein>
<keyword evidence="2" id="KW-1185">Reference proteome</keyword>
<gene>
    <name evidence="1" type="ORF">N7458_011072</name>
</gene>
<dbReference type="GeneID" id="81604697"/>
<dbReference type="EMBL" id="JAPVEA010000008">
    <property type="protein sequence ID" value="KAJ5440074.1"/>
    <property type="molecule type" value="Genomic_DNA"/>
</dbReference>
<dbReference type="Proteomes" id="UP001213681">
    <property type="component" value="Unassembled WGS sequence"/>
</dbReference>
<sequence>MAERKKLSTFWETCVHGVEATHDEEHPDRLASQHELARAYQSNGQIKKAMELLEHVVAVQERTLDEDHPDRLVSQRALRIVKQSIRVQEIFFKL</sequence>
<reference evidence="1" key="1">
    <citation type="submission" date="2022-12" db="EMBL/GenBank/DDBJ databases">
        <authorList>
            <person name="Petersen C."/>
        </authorList>
    </citation>
    <scope>NUCLEOTIDE SEQUENCE</scope>
    <source>
        <strain evidence="1">IBT 16125</strain>
    </source>
</reference>
<proteinExistence type="predicted"/>
<dbReference type="Pfam" id="PF13374">
    <property type="entry name" value="TPR_10"/>
    <property type="match status" value="1"/>
</dbReference>
<dbReference type="AlphaFoldDB" id="A0AAD6C064"/>
<dbReference type="InterPro" id="IPR011990">
    <property type="entry name" value="TPR-like_helical_dom_sf"/>
</dbReference>
<dbReference type="SUPFAM" id="SSF48452">
    <property type="entry name" value="TPR-like"/>
    <property type="match status" value="1"/>
</dbReference>
<accession>A0AAD6C064</accession>
<comment type="caution">
    <text evidence="1">The sequence shown here is derived from an EMBL/GenBank/DDBJ whole genome shotgun (WGS) entry which is preliminary data.</text>
</comment>
<evidence type="ECO:0000313" key="1">
    <source>
        <dbReference type="EMBL" id="KAJ5440074.1"/>
    </source>
</evidence>
<evidence type="ECO:0000313" key="2">
    <source>
        <dbReference type="Proteomes" id="UP001213681"/>
    </source>
</evidence>
<dbReference type="RefSeq" id="XP_056763303.1">
    <property type="nucleotide sequence ID" value="XM_056914454.1"/>
</dbReference>
<dbReference type="Gene3D" id="1.25.40.10">
    <property type="entry name" value="Tetratricopeptide repeat domain"/>
    <property type="match status" value="1"/>
</dbReference>
<name>A0AAD6C064_9EURO</name>
<organism evidence="1 2">
    <name type="scientific">Penicillium daleae</name>
    <dbReference type="NCBI Taxonomy" id="63821"/>
    <lineage>
        <taxon>Eukaryota</taxon>
        <taxon>Fungi</taxon>
        <taxon>Dikarya</taxon>
        <taxon>Ascomycota</taxon>
        <taxon>Pezizomycotina</taxon>
        <taxon>Eurotiomycetes</taxon>
        <taxon>Eurotiomycetidae</taxon>
        <taxon>Eurotiales</taxon>
        <taxon>Aspergillaceae</taxon>
        <taxon>Penicillium</taxon>
    </lineage>
</organism>